<dbReference type="InterPro" id="IPR001646">
    <property type="entry name" value="5peptide_repeat"/>
</dbReference>
<comment type="caution">
    <text evidence="2">The sequence shown here is derived from an EMBL/GenBank/DDBJ whole genome shotgun (WGS) entry which is preliminary data.</text>
</comment>
<organism evidence="2 3">
    <name type="scientific">Actinomadura fulvescens</name>
    <dbReference type="NCBI Taxonomy" id="46160"/>
    <lineage>
        <taxon>Bacteria</taxon>
        <taxon>Bacillati</taxon>
        <taxon>Actinomycetota</taxon>
        <taxon>Actinomycetes</taxon>
        <taxon>Streptosporangiales</taxon>
        <taxon>Thermomonosporaceae</taxon>
        <taxon>Actinomadura</taxon>
    </lineage>
</organism>
<dbReference type="EMBL" id="BAAATD010000013">
    <property type="protein sequence ID" value="GAA2628217.1"/>
    <property type="molecule type" value="Genomic_DNA"/>
</dbReference>
<gene>
    <name evidence="2" type="ORF">GCM10010411_76920</name>
</gene>
<keyword evidence="1" id="KW-0472">Membrane</keyword>
<dbReference type="Gene3D" id="2.160.20.80">
    <property type="entry name" value="E3 ubiquitin-protein ligase SopA"/>
    <property type="match status" value="1"/>
</dbReference>
<dbReference type="Proteomes" id="UP001501509">
    <property type="component" value="Unassembled WGS sequence"/>
</dbReference>
<keyword evidence="3" id="KW-1185">Reference proteome</keyword>
<feature type="transmembrane region" description="Helical" evidence="1">
    <location>
        <begin position="488"/>
        <end position="508"/>
    </location>
</feature>
<protein>
    <recommendedName>
        <fullName evidence="4">Pentapeptide repeat-containing protein</fullName>
    </recommendedName>
</protein>
<accession>A0ABP6CTR4</accession>
<name>A0ABP6CTR4_9ACTN</name>
<evidence type="ECO:0000313" key="2">
    <source>
        <dbReference type="EMBL" id="GAA2628217.1"/>
    </source>
</evidence>
<keyword evidence="1" id="KW-1133">Transmembrane helix</keyword>
<evidence type="ECO:0008006" key="4">
    <source>
        <dbReference type="Google" id="ProtNLM"/>
    </source>
</evidence>
<sequence length="514" mass="55252">MATNAPDACPEASLKPSANPGDICRATPAADGGCLAHLGPESLAKYLSGLQPGAAVDMQEVVFTGDLLERLLAAITPLSQQPELGTADFSGATFTDNANFEGATFTKDTSFSGATFTKNADFHGATFTDNANFEGATFTKDTSFSGATFTRHAIFHGATFTQDADFGGVTSTGEVYFGDGTVEGRLLLRTCAVQGLVWAGARISGELVVEAAVARVDLSGVRASGRVGLRLRGARVDLSGAVFTGPVTVHGLQTAIGGVDEITIRWDGAEPGGTTPRVKVVSLHDADAERLVLTDVDLSECRFAGMQQLEKITLDGRCRFAANPRGTRQMLAEEHHWRAHKPRWRVGRAARWTAAPDGVGVVDPARLEVLYRQLRKALEDSKNEPGAADFYYGEMQMRRHSGRGGRGLAERTLVWLYWLVSGYGLRAWRAITTLLVVVAVIAVGVKYAGFPGKPVPYIDALLYSVRSAFLINVKTTNVPETVTRWGEVFRIILRIAMPLLLGLAALAIRNRVKR</sequence>
<dbReference type="SUPFAM" id="SSF141571">
    <property type="entry name" value="Pentapeptide repeat-like"/>
    <property type="match status" value="1"/>
</dbReference>
<proteinExistence type="predicted"/>
<reference evidence="3" key="1">
    <citation type="journal article" date="2019" name="Int. J. Syst. Evol. Microbiol.">
        <title>The Global Catalogue of Microorganisms (GCM) 10K type strain sequencing project: providing services to taxonomists for standard genome sequencing and annotation.</title>
        <authorList>
            <consortium name="The Broad Institute Genomics Platform"/>
            <consortium name="The Broad Institute Genome Sequencing Center for Infectious Disease"/>
            <person name="Wu L."/>
            <person name="Ma J."/>
        </authorList>
    </citation>
    <scope>NUCLEOTIDE SEQUENCE [LARGE SCALE GENOMIC DNA]</scope>
    <source>
        <strain evidence="3">JCM 6833</strain>
    </source>
</reference>
<feature type="transmembrane region" description="Helical" evidence="1">
    <location>
        <begin position="427"/>
        <end position="448"/>
    </location>
</feature>
<keyword evidence="1" id="KW-0812">Transmembrane</keyword>
<evidence type="ECO:0000256" key="1">
    <source>
        <dbReference type="SAM" id="Phobius"/>
    </source>
</evidence>
<evidence type="ECO:0000313" key="3">
    <source>
        <dbReference type="Proteomes" id="UP001501509"/>
    </source>
</evidence>
<dbReference type="Pfam" id="PF13576">
    <property type="entry name" value="Pentapeptide_3"/>
    <property type="match status" value="1"/>
</dbReference>